<dbReference type="EMBL" id="CAIJEN010000013">
    <property type="protein sequence ID" value="CAD0091494.1"/>
    <property type="molecule type" value="Genomic_DNA"/>
</dbReference>
<name>A0A9N8JPF0_9PEZI</name>
<evidence type="ECO:0000313" key="2">
    <source>
        <dbReference type="Proteomes" id="UP000716446"/>
    </source>
</evidence>
<evidence type="ECO:0000313" key="1">
    <source>
        <dbReference type="EMBL" id="CAD0091494.1"/>
    </source>
</evidence>
<gene>
    <name evidence="1" type="ORF">AWRI4619_LOCUS6724</name>
</gene>
<sequence length="263" mass="29651">MASTVPAPKQFLWCDEHAEIATWLANHKFGMEFYGAFVNYCARAMDKWQRPGAVPLKRHLGHLHKTRLTKPLSGAAVLGEMKVFYERFSKTGDFSTGAFPLIELLDGPERIKSAHHHLYKKVFNRRVLTARSAPASTTLPAINGDTLAVVSGASAAFIQQPGLQGQHLLLDGPSPTPCRSASRLSLSPRWRSRCLVCLLLPPLPLSRRLVSMALSCFWVVRRRKILLRCRMRRRMKMMVWCCEADMKGEDGWGPDSRFVYTGQ</sequence>
<reference evidence="1" key="1">
    <citation type="submission" date="2020-06" db="EMBL/GenBank/DDBJ databases">
        <authorList>
            <person name="Onetto C."/>
        </authorList>
    </citation>
    <scope>NUCLEOTIDE SEQUENCE</scope>
</reference>
<accession>A0A9N8JPF0</accession>
<comment type="caution">
    <text evidence="1">The sequence shown here is derived from an EMBL/GenBank/DDBJ whole genome shotgun (WGS) entry which is preliminary data.</text>
</comment>
<proteinExistence type="predicted"/>
<dbReference type="Proteomes" id="UP000716446">
    <property type="component" value="Unassembled WGS sequence"/>
</dbReference>
<dbReference type="AlphaFoldDB" id="A0A9N8JPF0"/>
<organism evidence="1 2">
    <name type="scientific">Aureobasidium vineae</name>
    <dbReference type="NCBI Taxonomy" id="2773715"/>
    <lineage>
        <taxon>Eukaryota</taxon>
        <taxon>Fungi</taxon>
        <taxon>Dikarya</taxon>
        <taxon>Ascomycota</taxon>
        <taxon>Pezizomycotina</taxon>
        <taxon>Dothideomycetes</taxon>
        <taxon>Dothideomycetidae</taxon>
        <taxon>Dothideales</taxon>
        <taxon>Saccotheciaceae</taxon>
        <taxon>Aureobasidium</taxon>
    </lineage>
</organism>
<protein>
    <submittedName>
        <fullName evidence="1">Uncharacterized protein</fullName>
    </submittedName>
</protein>
<keyword evidence="2" id="KW-1185">Reference proteome</keyword>